<feature type="non-terminal residue" evidence="1">
    <location>
        <position position="106"/>
    </location>
</feature>
<sequence>MTLTTTYDTIPTTNAEISSTRYFYKKCSSSKVKNANVISPTKLYEVSPDSKYIATITTVYCKGLIIPDCDAGAGIYEGCTNRSSSRKSTGGDAIENICSTMTLTTT</sequence>
<comment type="caution">
    <text evidence="1">The sequence shown here is derived from an EMBL/GenBank/DDBJ whole genome shotgun (WGS) entry which is preliminary data.</text>
</comment>
<accession>A0A1R1YQA4</accession>
<keyword evidence="2" id="KW-1185">Reference proteome</keyword>
<reference evidence="2" key="1">
    <citation type="submission" date="2017-01" db="EMBL/GenBank/DDBJ databases">
        <authorList>
            <person name="Wang Y."/>
            <person name="White M."/>
            <person name="Kvist S."/>
            <person name="Moncalvo J.-M."/>
        </authorList>
    </citation>
    <scope>NUCLEOTIDE SEQUENCE [LARGE SCALE GENOMIC DNA]</scope>
    <source>
        <strain evidence="2">ID-206-W2</strain>
    </source>
</reference>
<evidence type="ECO:0000313" key="2">
    <source>
        <dbReference type="Proteomes" id="UP000187429"/>
    </source>
</evidence>
<organism evidence="1 2">
    <name type="scientific">Smittium culicis</name>
    <dbReference type="NCBI Taxonomy" id="133412"/>
    <lineage>
        <taxon>Eukaryota</taxon>
        <taxon>Fungi</taxon>
        <taxon>Fungi incertae sedis</taxon>
        <taxon>Zoopagomycota</taxon>
        <taxon>Kickxellomycotina</taxon>
        <taxon>Harpellomycetes</taxon>
        <taxon>Harpellales</taxon>
        <taxon>Legeriomycetaceae</taxon>
        <taxon>Smittium</taxon>
    </lineage>
</organism>
<dbReference type="EMBL" id="LSSM01000403">
    <property type="protein sequence ID" value="OMJ29025.1"/>
    <property type="molecule type" value="Genomic_DNA"/>
</dbReference>
<name>A0A1R1YQA4_9FUNG</name>
<evidence type="ECO:0000313" key="1">
    <source>
        <dbReference type="EMBL" id="OMJ29025.1"/>
    </source>
</evidence>
<proteinExistence type="predicted"/>
<dbReference type="Proteomes" id="UP000187429">
    <property type="component" value="Unassembled WGS sequence"/>
</dbReference>
<dbReference type="AlphaFoldDB" id="A0A1R1YQA4"/>
<protein>
    <submittedName>
        <fullName evidence="1">Uncharacterized protein</fullName>
    </submittedName>
</protein>
<gene>
    <name evidence="1" type="ORF">AYI69_g1476</name>
</gene>